<feature type="transmembrane region" description="Helical" evidence="1">
    <location>
        <begin position="959"/>
        <end position="978"/>
    </location>
</feature>
<dbReference type="OrthoDB" id="5287122at2"/>
<evidence type="ECO:0000256" key="1">
    <source>
        <dbReference type="SAM" id="Phobius"/>
    </source>
</evidence>
<dbReference type="InterPro" id="IPR001036">
    <property type="entry name" value="Acrflvin-R"/>
</dbReference>
<feature type="transmembrane region" description="Helical" evidence="1">
    <location>
        <begin position="356"/>
        <end position="376"/>
    </location>
</feature>
<name>A0A411HJ73_9GAMM</name>
<dbReference type="PRINTS" id="PR00702">
    <property type="entry name" value="ACRIFLAVINRP"/>
</dbReference>
<feature type="transmembrane region" description="Helical" evidence="1">
    <location>
        <begin position="519"/>
        <end position="537"/>
    </location>
</feature>
<gene>
    <name evidence="2" type="ORF">ELE36_09540</name>
</gene>
<dbReference type="Gene3D" id="3.30.70.1430">
    <property type="entry name" value="Multidrug efflux transporter AcrB pore domain"/>
    <property type="match status" value="2"/>
</dbReference>
<feature type="transmembrane region" description="Helical" evidence="1">
    <location>
        <begin position="998"/>
        <end position="1020"/>
    </location>
</feature>
<feature type="transmembrane region" description="Helical" evidence="1">
    <location>
        <begin position="911"/>
        <end position="938"/>
    </location>
</feature>
<dbReference type="SUPFAM" id="SSF82693">
    <property type="entry name" value="Multidrug efflux transporter AcrB pore domain, PN1, PN2, PC1 and PC2 subdomains"/>
    <property type="match status" value="2"/>
</dbReference>
<keyword evidence="3" id="KW-1185">Reference proteome</keyword>
<feature type="transmembrane region" description="Helical" evidence="1">
    <location>
        <begin position="12"/>
        <end position="34"/>
    </location>
</feature>
<dbReference type="Gene3D" id="1.20.1640.10">
    <property type="entry name" value="Multidrug efflux transporter AcrB transmembrane domain"/>
    <property type="match status" value="2"/>
</dbReference>
<evidence type="ECO:0000313" key="2">
    <source>
        <dbReference type="EMBL" id="QBB70589.1"/>
    </source>
</evidence>
<dbReference type="GO" id="GO:0042910">
    <property type="term" value="F:xenobiotic transmembrane transporter activity"/>
    <property type="evidence" value="ECO:0007669"/>
    <property type="project" value="TreeGrafter"/>
</dbReference>
<dbReference type="Proteomes" id="UP000291562">
    <property type="component" value="Chromosome"/>
</dbReference>
<dbReference type="Gene3D" id="3.30.70.1440">
    <property type="entry name" value="Multidrug efflux transporter AcrB pore domain"/>
    <property type="match status" value="1"/>
</dbReference>
<dbReference type="GO" id="GO:0005886">
    <property type="term" value="C:plasma membrane"/>
    <property type="evidence" value="ECO:0007669"/>
    <property type="project" value="TreeGrafter"/>
</dbReference>
<keyword evidence="1" id="KW-0812">Transmembrane</keyword>
<dbReference type="EMBL" id="CP035704">
    <property type="protein sequence ID" value="QBB70589.1"/>
    <property type="molecule type" value="Genomic_DNA"/>
</dbReference>
<dbReference type="SUPFAM" id="SSF82866">
    <property type="entry name" value="Multidrug efflux transporter AcrB transmembrane domain"/>
    <property type="match status" value="2"/>
</dbReference>
<accession>A0A411HJ73</accession>
<protein>
    <submittedName>
        <fullName evidence="2">Efflux RND transporter permease subunit</fullName>
    </submittedName>
</protein>
<feature type="transmembrane region" description="Helical" evidence="1">
    <location>
        <begin position="454"/>
        <end position="483"/>
    </location>
</feature>
<keyword evidence="1" id="KW-0472">Membrane</keyword>
<organism evidence="2 3">
    <name type="scientific">Pseudolysobacter antarcticus</name>
    <dbReference type="NCBI Taxonomy" id="2511995"/>
    <lineage>
        <taxon>Bacteria</taxon>
        <taxon>Pseudomonadati</taxon>
        <taxon>Pseudomonadota</taxon>
        <taxon>Gammaproteobacteria</taxon>
        <taxon>Lysobacterales</taxon>
        <taxon>Rhodanobacteraceae</taxon>
        <taxon>Pseudolysobacter</taxon>
    </lineage>
</organism>
<dbReference type="PANTHER" id="PTHR32063">
    <property type="match status" value="1"/>
</dbReference>
<dbReference type="RefSeq" id="WP_129832847.1">
    <property type="nucleotide sequence ID" value="NZ_CP035704.1"/>
</dbReference>
<dbReference type="KEGG" id="xbc:ELE36_09540"/>
<dbReference type="AlphaFoldDB" id="A0A411HJ73"/>
<feature type="transmembrane region" description="Helical" evidence="1">
    <location>
        <begin position="887"/>
        <end position="905"/>
    </location>
</feature>
<dbReference type="SUPFAM" id="SSF82714">
    <property type="entry name" value="Multidrug efflux transporter AcrB TolC docking domain, DN and DC subdomains"/>
    <property type="match status" value="2"/>
</dbReference>
<feature type="transmembrane region" description="Helical" evidence="1">
    <location>
        <begin position="861"/>
        <end position="880"/>
    </location>
</feature>
<feature type="transmembrane region" description="Helical" evidence="1">
    <location>
        <begin position="330"/>
        <end position="349"/>
    </location>
</feature>
<keyword evidence="1" id="KW-1133">Transmembrane helix</keyword>
<dbReference type="InterPro" id="IPR027463">
    <property type="entry name" value="AcrB_DN_DC_subdom"/>
</dbReference>
<dbReference type="Pfam" id="PF00873">
    <property type="entry name" value="ACR_tran"/>
    <property type="match status" value="1"/>
</dbReference>
<feature type="transmembrane region" description="Helical" evidence="1">
    <location>
        <begin position="382"/>
        <end position="407"/>
    </location>
</feature>
<dbReference type="Gene3D" id="3.30.70.1320">
    <property type="entry name" value="Multidrug efflux transporter AcrB pore domain like"/>
    <property type="match status" value="1"/>
</dbReference>
<feature type="transmembrane region" description="Helical" evidence="1">
    <location>
        <begin position="428"/>
        <end position="448"/>
    </location>
</feature>
<reference evidence="2 3" key="1">
    <citation type="submission" date="2019-01" db="EMBL/GenBank/DDBJ databases">
        <title>Pseudolysobacter antarctica gen. nov., sp. nov., isolated from Fildes Peninsula, Antarctica.</title>
        <authorList>
            <person name="Wei Z."/>
            <person name="Peng F."/>
        </authorList>
    </citation>
    <scope>NUCLEOTIDE SEQUENCE [LARGE SCALE GENOMIC DNA]</scope>
    <source>
        <strain evidence="2 3">AQ6-296</strain>
    </source>
</reference>
<proteinExistence type="predicted"/>
<evidence type="ECO:0000313" key="3">
    <source>
        <dbReference type="Proteomes" id="UP000291562"/>
    </source>
</evidence>
<dbReference type="PANTHER" id="PTHR32063:SF73">
    <property type="entry name" value="RND SUPERFAMILY EFFLUX PUMP PERMEASE COMPONENT 1"/>
    <property type="match status" value="1"/>
</dbReference>
<dbReference type="Gene3D" id="3.30.2090.10">
    <property type="entry name" value="Multidrug efflux transporter AcrB TolC docking domain, DN and DC subdomains"/>
    <property type="match status" value="2"/>
</dbReference>
<sequence>MTLAELSLKRPVTVIMFFVSMVVIGLIAAVRLPLELFPDIDIPFMAVNLPYPNSTPEEVEREITRPVEEALSTLTGIQRMNSTSRADGTDIFLQFKWGQDVTIKAVEAREKIDAVRSTLPSDLQRYFVRKFSSSDQAVVNIRIASDRDLTNSYELIDKKLKRPLERLPGVAKVGIEGVAPNEVQIEISADRLSTAGISLNDLYKRLSDANFSSSGGLVREGDLRYRVQPMGEWRNLEAIRSFPVNDKGLKLGDVANVALKPGRLDYARHLDLRPAIAVDVFKERNANLVDVSRAVNAEMQRLAKDPELQGIQLYFLQDSGAGVVSSLRELGEAGLIGTLLSIFVLFFFLRDWASTLMVSLAIPICLVMTLGCMYFFGITLNVLSMMGLLLAVGMLVDNAVVVVESIYQFREKYPDKPWYSAVQGTQTVGIAIAAGTFASIAVFLPNIFGAKNQISIFLTQVAVAMTIAHLASWLVAVSLIPMLASKLPSPKFIARDSFISRLQTRYTNMIDWTLRNRRWTVVGTMLLVLLSFVPIVLTKTDMFPQGGSRQLFLQYDLNAVYRLPDMQQSIHNIEAFLHQHKQEFDIKSTYSRFDESGQAFTSIQLYDDNRGVMRTIKATLQSLTGIKLLDDDHVTRSTAAIMQDIRDGLPKIPIGSVGFDQQKSGNSDGLQLSLVGDSSKQLHELIGSVIPVLQSVPGLRDVRSAENNNDTELAVHVDRDRAQNFGFSAQQVAQYVAIALRGINLKEFRGGEKDVPVWLRFANADTQRIDDLSDYKLRRADGSMIPLMAMVDLKTQSAASSVQRENRQTSLSIKTNLADGVTMDDARKGIEAAMKSVVLPAGYRWTFGTSFDESDEAGKQMGLNLLIALVLVYVVMASMFESLIFPAAIMTTFVFSIFGVFWLFWLSGTTFSIMAFIGVLILMGVVVNNGIVMIVHVNHLRQQGMSRNGALVQGARDRMRPILMTMGTAILGMVPLCFSTNTMGGGGGPPYYPMARAIAGGLIFSTLVTIVVLPTIYSMLDDMRTWTRNLIQDARKGRAHRASSV</sequence>